<dbReference type="Proteomes" id="UP000644115">
    <property type="component" value="Unassembled WGS sequence"/>
</dbReference>
<evidence type="ECO:0000313" key="1">
    <source>
        <dbReference type="EMBL" id="MBC5999640.1"/>
    </source>
</evidence>
<dbReference type="InterPro" id="IPR043743">
    <property type="entry name" value="DUF5688"/>
</dbReference>
<name>A0A923NBB8_9FIRM</name>
<protein>
    <submittedName>
        <fullName evidence="1">Uncharacterized protein</fullName>
    </submittedName>
</protein>
<proteinExistence type="predicted"/>
<keyword evidence="2" id="KW-1185">Reference proteome</keyword>
<dbReference type="Pfam" id="PF18941">
    <property type="entry name" value="DUF5688"/>
    <property type="match status" value="1"/>
</dbReference>
<dbReference type="EMBL" id="JACRWC010000081">
    <property type="protein sequence ID" value="MBC5999640.1"/>
    <property type="molecule type" value="Genomic_DNA"/>
</dbReference>
<accession>A0A923NBB8</accession>
<gene>
    <name evidence="1" type="ORF">H8876_06470</name>
</gene>
<sequence>MGNTLRYEGFRNVLLSQMRKRLSGKLGIKQISRRETVKNNDTVMEMLLVELEDGRVAPTLYLEDLYKAYREGATLDEIIQGLCEMFTKYSAVKMPLENKLNALIDDFEKVKPLLEFRLVNGARNKRRMEGKPFSRLGEFLLAYQIHLRDGHGGIYAAQVTDQMLREWGIDEAELHDIAVANMDLPQNYLLQSMEEAIGIEVDPSVKPEDRPEMFILTSKMKINGATVIFSEEVRQKVGKQLGGDYYLLPSSIHEWVVIPKRCARSTQEMEDMVQEVNEDAVEEEEFLSDHVYEYDVARAQMRQAVTRAVLM</sequence>
<reference evidence="1" key="1">
    <citation type="submission" date="2020-08" db="EMBL/GenBank/DDBJ databases">
        <authorList>
            <person name="Liu C."/>
            <person name="Sun Q."/>
        </authorList>
    </citation>
    <scope>NUCLEOTIDE SEQUENCE</scope>
    <source>
        <strain evidence="1">BX16</strain>
    </source>
</reference>
<dbReference type="AlphaFoldDB" id="A0A923NBB8"/>
<organism evidence="1 2">
    <name type="scientific">Lentihominibacter faecis</name>
    <dbReference type="NCBI Taxonomy" id="2764712"/>
    <lineage>
        <taxon>Bacteria</taxon>
        <taxon>Bacillati</taxon>
        <taxon>Bacillota</taxon>
        <taxon>Clostridia</taxon>
        <taxon>Peptostreptococcales</taxon>
        <taxon>Anaerovoracaceae</taxon>
        <taxon>Lentihominibacter</taxon>
    </lineage>
</organism>
<comment type="caution">
    <text evidence="1">The sequence shown here is derived from an EMBL/GenBank/DDBJ whole genome shotgun (WGS) entry which is preliminary data.</text>
</comment>
<dbReference type="RefSeq" id="WP_249287054.1">
    <property type="nucleotide sequence ID" value="NZ_JACRWC010000081.1"/>
</dbReference>
<evidence type="ECO:0000313" key="2">
    <source>
        <dbReference type="Proteomes" id="UP000644115"/>
    </source>
</evidence>